<evidence type="ECO:0000313" key="1">
    <source>
        <dbReference type="EMBL" id="MBH0775622.1"/>
    </source>
</evidence>
<dbReference type="InterPro" id="IPR036390">
    <property type="entry name" value="WH_DNA-bd_sf"/>
</dbReference>
<dbReference type="InterPro" id="IPR011991">
    <property type="entry name" value="ArsR-like_HTH"/>
</dbReference>
<accession>A0A931I8C8</accession>
<dbReference type="InterPro" id="IPR036388">
    <property type="entry name" value="WH-like_DNA-bd_sf"/>
</dbReference>
<protein>
    <submittedName>
        <fullName evidence="1">Helix-turn-helix domain-containing protein</fullName>
    </submittedName>
</protein>
<dbReference type="EMBL" id="JADMLG010000002">
    <property type="protein sequence ID" value="MBH0775622.1"/>
    <property type="molecule type" value="Genomic_DNA"/>
</dbReference>
<dbReference type="SUPFAM" id="SSF46785">
    <property type="entry name" value="Winged helix' DNA-binding domain"/>
    <property type="match status" value="1"/>
</dbReference>
<dbReference type="Pfam" id="PF12840">
    <property type="entry name" value="HTH_20"/>
    <property type="match status" value="1"/>
</dbReference>
<dbReference type="Gene3D" id="1.10.10.10">
    <property type="entry name" value="Winged helix-like DNA-binding domain superfamily/Winged helix DNA-binding domain"/>
    <property type="match status" value="1"/>
</dbReference>
<keyword evidence="2" id="KW-1185">Reference proteome</keyword>
<dbReference type="RefSeq" id="WP_196147976.1">
    <property type="nucleotide sequence ID" value="NZ_JADMLG010000002.1"/>
</dbReference>
<comment type="caution">
    <text evidence="1">The sequence shown here is derived from an EMBL/GenBank/DDBJ whole genome shotgun (WGS) entry which is preliminary data.</text>
</comment>
<proteinExistence type="predicted"/>
<dbReference type="CDD" id="cd00090">
    <property type="entry name" value="HTH_ARSR"/>
    <property type="match status" value="1"/>
</dbReference>
<dbReference type="AlphaFoldDB" id="A0A931I8C8"/>
<gene>
    <name evidence="1" type="ORF">IT779_04875</name>
</gene>
<dbReference type="Proteomes" id="UP000655751">
    <property type="component" value="Unassembled WGS sequence"/>
</dbReference>
<evidence type="ECO:0000313" key="2">
    <source>
        <dbReference type="Proteomes" id="UP000655751"/>
    </source>
</evidence>
<name>A0A931I8C8_9NOCA</name>
<sequence length="168" mass="17849">MNLEGRVAALERRIAALEAVRPPKSDGTVPSGENWAIERISADFAEADIVNGGVMLAGSGHLPAGDRYGWQMDFSTDDLLLDDADSAAECLAALGSPVRLRLLRAVLSGRRTAAELAELDGVGTSGQIYHHLRQLAAVGWLQTAGRGRFEVPPNRVVPLLVALASAQR</sequence>
<reference evidence="1" key="1">
    <citation type="submission" date="2020-11" db="EMBL/GenBank/DDBJ databases">
        <title>Nocardia NEAU-351.nov., a novel actinomycete isolated from the cow dung.</title>
        <authorList>
            <person name="Zhang X."/>
        </authorList>
    </citation>
    <scope>NUCLEOTIDE SEQUENCE</scope>
    <source>
        <strain evidence="1">NEAU-351</strain>
    </source>
</reference>
<organism evidence="1 2">
    <name type="scientific">Nocardia bovistercoris</name>
    <dbReference type="NCBI Taxonomy" id="2785916"/>
    <lineage>
        <taxon>Bacteria</taxon>
        <taxon>Bacillati</taxon>
        <taxon>Actinomycetota</taxon>
        <taxon>Actinomycetes</taxon>
        <taxon>Mycobacteriales</taxon>
        <taxon>Nocardiaceae</taxon>
        <taxon>Nocardia</taxon>
    </lineage>
</organism>